<dbReference type="EMBL" id="BTSY01000004">
    <property type="protein sequence ID" value="GMT24956.1"/>
    <property type="molecule type" value="Genomic_DNA"/>
</dbReference>
<dbReference type="Proteomes" id="UP001432322">
    <property type="component" value="Unassembled WGS sequence"/>
</dbReference>
<evidence type="ECO:0000256" key="1">
    <source>
        <dbReference type="SAM" id="MobiDB-lite"/>
    </source>
</evidence>
<protein>
    <submittedName>
        <fullName evidence="2">Uncharacterized protein</fullName>
    </submittedName>
</protein>
<name>A0AAV5VZF8_9BILA</name>
<feature type="non-terminal residue" evidence="2">
    <location>
        <position position="1"/>
    </location>
</feature>
<comment type="caution">
    <text evidence="2">The sequence shown here is derived from an EMBL/GenBank/DDBJ whole genome shotgun (WGS) entry which is preliminary data.</text>
</comment>
<evidence type="ECO:0000313" key="2">
    <source>
        <dbReference type="EMBL" id="GMT24956.1"/>
    </source>
</evidence>
<feature type="compositionally biased region" description="Basic and acidic residues" evidence="1">
    <location>
        <begin position="236"/>
        <end position="252"/>
    </location>
</feature>
<dbReference type="AlphaFoldDB" id="A0AAV5VZF8"/>
<accession>A0AAV5VZF8</accession>
<organism evidence="2 3">
    <name type="scientific">Pristionchus fissidentatus</name>
    <dbReference type="NCBI Taxonomy" id="1538716"/>
    <lineage>
        <taxon>Eukaryota</taxon>
        <taxon>Metazoa</taxon>
        <taxon>Ecdysozoa</taxon>
        <taxon>Nematoda</taxon>
        <taxon>Chromadorea</taxon>
        <taxon>Rhabditida</taxon>
        <taxon>Rhabditina</taxon>
        <taxon>Diplogasteromorpha</taxon>
        <taxon>Diplogasteroidea</taxon>
        <taxon>Neodiplogasteridae</taxon>
        <taxon>Pristionchus</taxon>
    </lineage>
</organism>
<reference evidence="2" key="1">
    <citation type="submission" date="2023-10" db="EMBL/GenBank/DDBJ databases">
        <title>Genome assembly of Pristionchus species.</title>
        <authorList>
            <person name="Yoshida K."/>
            <person name="Sommer R.J."/>
        </authorList>
    </citation>
    <scope>NUCLEOTIDE SEQUENCE</scope>
    <source>
        <strain evidence="2">RS5133</strain>
    </source>
</reference>
<evidence type="ECO:0000313" key="3">
    <source>
        <dbReference type="Proteomes" id="UP001432322"/>
    </source>
</evidence>
<proteinExistence type="predicted"/>
<gene>
    <name evidence="2" type="ORF">PFISCL1PPCAC_16253</name>
</gene>
<sequence length="297" mass="34845">KITERRSTCFCLDTAPFGLVTYPTDIDLPNVPSDISIGDHLRVRILRFKTSKTDHPSKWQVTSVLKRLPKPTENDDWFEAIVTCLIGPRIFFSFKHGNAMCMRNCNLPAGLSLGTVVDIRVKDTGNESYFEVVGMKGETMRREDVTVEKIEGAERGMFTVFCRAEVMERREGFFLLHTPIIGLAIYFFRESPKSMKVGEEWEIKMHRRKEKKDLPSYWVAHGVVSDWPLNTPTQRSNEERWREEDERGRREGRRDEIWKDELRDWKSEKRKEEEKRLEEQRWHTVIITGVKNGHGNL</sequence>
<keyword evidence="3" id="KW-1185">Reference proteome</keyword>
<feature type="region of interest" description="Disordered" evidence="1">
    <location>
        <begin position="229"/>
        <end position="252"/>
    </location>
</feature>